<organism evidence="3">
    <name type="scientific">uncultured Gemmatimonadota bacterium</name>
    <dbReference type="NCBI Taxonomy" id="203437"/>
    <lineage>
        <taxon>Bacteria</taxon>
        <taxon>Pseudomonadati</taxon>
        <taxon>Gemmatimonadota</taxon>
        <taxon>environmental samples</taxon>
    </lineage>
</organism>
<proteinExistence type="predicted"/>
<dbReference type="EMBL" id="CADCTV010000392">
    <property type="protein sequence ID" value="CAA9324984.1"/>
    <property type="molecule type" value="Genomic_DNA"/>
</dbReference>
<protein>
    <recommendedName>
        <fullName evidence="2">RNase NYN domain-containing protein</fullName>
    </recommendedName>
</protein>
<name>A0A6J4LC95_9BACT</name>
<feature type="compositionally biased region" description="Low complexity" evidence="1">
    <location>
        <begin position="1"/>
        <end position="17"/>
    </location>
</feature>
<dbReference type="Pfam" id="PF11977">
    <property type="entry name" value="RNase_Zc3h12a"/>
    <property type="match status" value="1"/>
</dbReference>
<dbReference type="InterPro" id="IPR021869">
    <property type="entry name" value="RNase_Zc3h12_NYN"/>
</dbReference>
<accession>A0A6J4LC95</accession>
<evidence type="ECO:0000259" key="2">
    <source>
        <dbReference type="Pfam" id="PF11977"/>
    </source>
</evidence>
<evidence type="ECO:0000313" key="3">
    <source>
        <dbReference type="EMBL" id="CAA9324984.1"/>
    </source>
</evidence>
<reference evidence="3" key="1">
    <citation type="submission" date="2020-02" db="EMBL/GenBank/DDBJ databases">
        <authorList>
            <person name="Meier V. D."/>
        </authorList>
    </citation>
    <scope>NUCLEOTIDE SEQUENCE</scope>
    <source>
        <strain evidence="3">AVDCRST_MAG89</strain>
    </source>
</reference>
<feature type="domain" description="RNase NYN" evidence="2">
    <location>
        <begin position="24"/>
        <end position="147"/>
    </location>
</feature>
<dbReference type="AlphaFoldDB" id="A0A6J4LC95"/>
<sequence length="149" mass="17105">MADQEQQQTEEAQAQPPEGKKPIALVDGSNVAHSSEGEFARLENIRVVVLKLREEGYEPIVVADAALRHQIDDKDAYEERVENGKIRQAPSGTDADYFILSFARELDAVIVSNDRFRDRQEAFPDAQDRMIRYMIVADEVVFERRNKRR</sequence>
<feature type="region of interest" description="Disordered" evidence="1">
    <location>
        <begin position="1"/>
        <end position="24"/>
    </location>
</feature>
<gene>
    <name evidence="3" type="ORF">AVDCRST_MAG89-1842</name>
</gene>
<dbReference type="Gene3D" id="3.40.50.11980">
    <property type="match status" value="1"/>
</dbReference>
<evidence type="ECO:0000256" key="1">
    <source>
        <dbReference type="SAM" id="MobiDB-lite"/>
    </source>
</evidence>